<dbReference type="AlphaFoldDB" id="A0A7F5R5V6"/>
<dbReference type="SUPFAM" id="SSF57850">
    <property type="entry name" value="RING/U-box"/>
    <property type="match status" value="2"/>
</dbReference>
<dbReference type="KEGG" id="apln:108735577"/>
<feature type="region of interest" description="Disordered" evidence="8">
    <location>
        <begin position="219"/>
        <end position="261"/>
    </location>
</feature>
<dbReference type="OrthoDB" id="10009520at2759"/>
<dbReference type="GeneID" id="108735577"/>
<dbReference type="CDD" id="cd20339">
    <property type="entry name" value="BRcat_RBR_RNF216"/>
    <property type="match status" value="1"/>
</dbReference>
<feature type="compositionally biased region" description="Low complexity" evidence="8">
    <location>
        <begin position="247"/>
        <end position="261"/>
    </location>
</feature>
<evidence type="ECO:0000256" key="1">
    <source>
        <dbReference type="ARBA" id="ARBA00004906"/>
    </source>
</evidence>
<dbReference type="Pfam" id="PF26200">
    <property type="entry name" value="Rcat_RNF216"/>
    <property type="match status" value="1"/>
</dbReference>
<dbReference type="GO" id="GO:0016740">
    <property type="term" value="F:transferase activity"/>
    <property type="evidence" value="ECO:0007669"/>
    <property type="project" value="UniProtKB-KW"/>
</dbReference>
<dbReference type="InterPro" id="IPR051628">
    <property type="entry name" value="LUBAC_E3_Ligases"/>
</dbReference>
<evidence type="ECO:0000256" key="8">
    <source>
        <dbReference type="SAM" id="MobiDB-lite"/>
    </source>
</evidence>
<dbReference type="InterPro" id="IPR047546">
    <property type="entry name" value="Rcat_RBR_RNF216"/>
</dbReference>
<organism evidence="10 11">
    <name type="scientific">Agrilus planipennis</name>
    <name type="common">Emerald ash borer</name>
    <name type="synonym">Agrilus marcopoli</name>
    <dbReference type="NCBI Taxonomy" id="224129"/>
    <lineage>
        <taxon>Eukaryota</taxon>
        <taxon>Metazoa</taxon>
        <taxon>Ecdysozoa</taxon>
        <taxon>Arthropoda</taxon>
        <taxon>Hexapoda</taxon>
        <taxon>Insecta</taxon>
        <taxon>Pterygota</taxon>
        <taxon>Neoptera</taxon>
        <taxon>Endopterygota</taxon>
        <taxon>Coleoptera</taxon>
        <taxon>Polyphaga</taxon>
        <taxon>Elateriformia</taxon>
        <taxon>Buprestoidea</taxon>
        <taxon>Buprestidae</taxon>
        <taxon>Agrilinae</taxon>
        <taxon>Agrilus</taxon>
    </lineage>
</organism>
<reference evidence="11" key="1">
    <citation type="submission" date="2025-08" db="UniProtKB">
        <authorList>
            <consortium name="RefSeq"/>
        </authorList>
    </citation>
    <scope>IDENTIFICATION</scope>
    <source>
        <tissue evidence="11">Entire body</tissue>
    </source>
</reference>
<evidence type="ECO:0000256" key="2">
    <source>
        <dbReference type="ARBA" id="ARBA00022679"/>
    </source>
</evidence>
<keyword evidence="10" id="KW-1185">Reference proteome</keyword>
<dbReference type="InterPro" id="IPR047545">
    <property type="entry name" value="BRcat_RBR_RNF216"/>
</dbReference>
<evidence type="ECO:0000256" key="5">
    <source>
        <dbReference type="ARBA" id="ARBA00022771"/>
    </source>
</evidence>
<keyword evidence="4" id="KW-0677">Repeat</keyword>
<name>A0A7F5R5V6_AGRPL</name>
<evidence type="ECO:0000259" key="9">
    <source>
        <dbReference type="PROSITE" id="PS51873"/>
    </source>
</evidence>
<evidence type="ECO:0000256" key="6">
    <source>
        <dbReference type="ARBA" id="ARBA00022786"/>
    </source>
</evidence>
<gene>
    <name evidence="11" type="primary">LOC108735577</name>
</gene>
<feature type="domain" description="RING-type" evidence="9">
    <location>
        <begin position="850"/>
        <end position="1059"/>
    </location>
</feature>
<dbReference type="CDD" id="cd20353">
    <property type="entry name" value="Rcat_RBR_RNF216"/>
    <property type="match status" value="1"/>
</dbReference>
<sequence length="1176" mass="134855">MLDSIYIFIIIIIIVSPLLKPEEISKWLDIPTLYMHYKHDWSKPGTQFNHLQALIEYFIYKDLSISYNVLNAEAKFLCRIFPYYQASYIIKLLGEIGNEPNRIRVVARKLCLKVQKKSIGGSGRSRPVNKNTLNNNRHLLPDNPELPLTQKRIFEQNECSESDLFVKKSKSDCNENIKKNNLTVNNFELKKAIEDAVSKIDQKSEVYFPEIVKSISEIQLPKRKDSPPQQNHSLISTENKTEEKDSLNSLSSKSNNSNLNQSVHYPQHAYSEQIETVTSTTMFNKQEVQNTNVEVNSSERLSISALLSETYQSPFDIFSEELQNQNCSLIMDKFTQHIISSDGKEDFDIPPIQTGALNNRNAPFIIVPSTSKENFVPSFSRMPDKYVDNSISINSNSPDLLNNITSHCYDTFPTSKTSINMEWLAEMNDCAPKIEDNLNTESENKNVPLIIVPSTSKENFVPSFSGMPDKNMNNSIPIPSNSHDLLDNITNKSFDNFPISKTPINMEWLSEINGFPKIEDNLNTVHTTFNKPSRNTKDTPKIVQLTPVQCKVNIPRIMEKFNAKISNSPIDLTVDAEEEDVQLMPVPTKETETNPLIYQLLEIFPEACPDYLRKICKNRTIKLSEIDSLISEILSSDYPKRKIVEEEPKEIDANELSEHLKELLPNADPTYLEMKAEQLANKPDDLKVFISNAFERHDYPTMKEYLRRVKISSQQKQYTTNFTVENFLDVIPDPFTYFKDSSRKSNVKDDGQDIRYVIAFLKNKYPQVPVKIISSMDILKNNLIKICQLLDKAMPMKSKRKPVPLPKLLENIPLLQEIAFIHHEEEIHSFIKVQKAKEEQEREIAKQAGLLQTCQCCFDDEVMPKDIAHCNSGCVFCKSCVSKSIEVAFGEGKLQFPCLSTCTSEFSLQTLQNVLNPKIFSKIALKKQVEEVKAAGIEDIESCPFCDFVSIPAKEDKLFRCLNPSCMKESCRECKEPSHVPLRCEEVEKDEDVKARIYIENKMAEALIRKCYKCGLKFVKSDGCNKMTCSCGATMCYICNNPVIDYKHFNGQGGTNFELCPLYSDTDKLHVENILKSANEAKAELGKENLKIDPTADLQKHYKIKNRRKSNNVPPHVDPFVVMNEAERILQEEALNFFRLNGNIERLERFAELNRFEAVHHQRRRHNIHNHNQHNH</sequence>
<feature type="compositionally biased region" description="Polar residues" evidence="8">
    <location>
        <begin position="227"/>
        <end position="238"/>
    </location>
</feature>
<dbReference type="GO" id="GO:0008270">
    <property type="term" value="F:zinc ion binding"/>
    <property type="evidence" value="ECO:0007669"/>
    <property type="project" value="UniProtKB-KW"/>
</dbReference>
<evidence type="ECO:0000256" key="4">
    <source>
        <dbReference type="ARBA" id="ARBA00022737"/>
    </source>
</evidence>
<dbReference type="Gene3D" id="1.20.120.1750">
    <property type="match status" value="1"/>
</dbReference>
<dbReference type="InterPro" id="IPR044066">
    <property type="entry name" value="TRIAD_supradom"/>
</dbReference>
<feature type="compositionally biased region" description="Polar residues" evidence="8">
    <location>
        <begin position="128"/>
        <end position="137"/>
    </location>
</feature>
<dbReference type="PANTHER" id="PTHR22770">
    <property type="entry name" value="UBIQUITIN CONJUGATING ENZYME 7 INTERACTING PROTEIN-RELATED"/>
    <property type="match status" value="1"/>
</dbReference>
<comment type="pathway">
    <text evidence="1">Protein modification; protein ubiquitination.</text>
</comment>
<keyword evidence="3" id="KW-0479">Metal-binding</keyword>
<dbReference type="Proteomes" id="UP000192223">
    <property type="component" value="Unplaced"/>
</dbReference>
<dbReference type="PANTHER" id="PTHR22770:SF47">
    <property type="entry name" value="E3 UBIQUITIN-PROTEIN LIGASE RNF216"/>
    <property type="match status" value="1"/>
</dbReference>
<evidence type="ECO:0000313" key="10">
    <source>
        <dbReference type="Proteomes" id="UP000192223"/>
    </source>
</evidence>
<proteinExistence type="predicted"/>
<evidence type="ECO:0000256" key="3">
    <source>
        <dbReference type="ARBA" id="ARBA00022723"/>
    </source>
</evidence>
<protein>
    <submittedName>
        <fullName evidence="11">Uncharacterized protein LOC108735577 isoform X1</fullName>
    </submittedName>
</protein>
<dbReference type="InParanoid" id="A0A7F5R5V6"/>
<keyword evidence="5" id="KW-0863">Zinc-finger</keyword>
<dbReference type="PROSITE" id="PS51873">
    <property type="entry name" value="TRIAD"/>
    <property type="match status" value="1"/>
</dbReference>
<keyword evidence="6" id="KW-0833">Ubl conjugation pathway</keyword>
<feature type="region of interest" description="Disordered" evidence="8">
    <location>
        <begin position="121"/>
        <end position="141"/>
    </location>
</feature>
<keyword evidence="2" id="KW-0808">Transferase</keyword>
<dbReference type="RefSeq" id="XP_025831278.1">
    <property type="nucleotide sequence ID" value="XM_025975493.1"/>
</dbReference>
<evidence type="ECO:0000313" key="11">
    <source>
        <dbReference type="RefSeq" id="XP_025831278.1"/>
    </source>
</evidence>
<accession>A0A7F5R5V6</accession>
<keyword evidence="7" id="KW-0862">Zinc</keyword>
<evidence type="ECO:0000256" key="7">
    <source>
        <dbReference type="ARBA" id="ARBA00022833"/>
    </source>
</evidence>